<proteinExistence type="predicted"/>
<name>A0A8S5PW69_9CAUD</name>
<sequence>MHKRPPVIGRFFHAKNNFYQYTYGGMFENSDPVCVVSTE</sequence>
<reference evidence="1" key="1">
    <citation type="journal article" date="2021" name="Proc. Natl. Acad. Sci. U.S.A.">
        <title>A Catalog of Tens of Thousands of Viruses from Human Metagenomes Reveals Hidden Associations with Chronic Diseases.</title>
        <authorList>
            <person name="Tisza M.J."/>
            <person name="Buck C.B."/>
        </authorList>
    </citation>
    <scope>NUCLEOTIDE SEQUENCE</scope>
    <source>
        <strain evidence="1">CtQve5</strain>
    </source>
</reference>
<accession>A0A8S5PW69</accession>
<evidence type="ECO:0000313" key="1">
    <source>
        <dbReference type="EMBL" id="DAE10747.1"/>
    </source>
</evidence>
<organism evidence="1">
    <name type="scientific">Myoviridae sp. ctQve5</name>
    <dbReference type="NCBI Taxonomy" id="2825103"/>
    <lineage>
        <taxon>Viruses</taxon>
        <taxon>Duplodnaviria</taxon>
        <taxon>Heunggongvirae</taxon>
        <taxon>Uroviricota</taxon>
        <taxon>Caudoviricetes</taxon>
    </lineage>
</organism>
<dbReference type="EMBL" id="BK015519">
    <property type="protein sequence ID" value="DAE10747.1"/>
    <property type="molecule type" value="Genomic_DNA"/>
</dbReference>
<protein>
    <submittedName>
        <fullName evidence="1">Uncharacterized protein</fullName>
    </submittedName>
</protein>